<protein>
    <submittedName>
        <fullName evidence="12">ER membrane protein complex subunit 7-like</fullName>
    </submittedName>
</protein>
<keyword evidence="11" id="KW-1185">Reference proteome</keyword>
<evidence type="ECO:0000313" key="11">
    <source>
        <dbReference type="Proteomes" id="UP000694865"/>
    </source>
</evidence>
<evidence type="ECO:0000256" key="2">
    <source>
        <dbReference type="ARBA" id="ARBA00008880"/>
    </source>
</evidence>
<feature type="transmembrane region" description="Helical" evidence="8">
    <location>
        <begin position="146"/>
        <end position="165"/>
    </location>
</feature>
<dbReference type="InterPro" id="IPR019008">
    <property type="entry name" value="Beta_sandwich_EMC7"/>
</dbReference>
<name>A0ABM0GZU4_SACKO</name>
<evidence type="ECO:0000256" key="7">
    <source>
        <dbReference type="SAM" id="MobiDB-lite"/>
    </source>
</evidence>
<comment type="similarity">
    <text evidence="2">Belongs to the EMC7 family.</text>
</comment>
<organism evidence="11 12">
    <name type="scientific">Saccoglossus kowalevskii</name>
    <name type="common">Acorn worm</name>
    <dbReference type="NCBI Taxonomy" id="10224"/>
    <lineage>
        <taxon>Eukaryota</taxon>
        <taxon>Metazoa</taxon>
        <taxon>Hemichordata</taxon>
        <taxon>Enteropneusta</taxon>
        <taxon>Harrimaniidae</taxon>
        <taxon>Saccoglossus</taxon>
    </lineage>
</organism>
<feature type="domain" description="ER membrane protein complex subunit 7 beta-sandwich" evidence="10">
    <location>
        <begin position="43"/>
        <end position="154"/>
    </location>
</feature>
<dbReference type="GeneID" id="100367640"/>
<dbReference type="Pfam" id="PF09430">
    <property type="entry name" value="EMC7_beta-sandw"/>
    <property type="match status" value="1"/>
</dbReference>
<evidence type="ECO:0000256" key="8">
    <source>
        <dbReference type="SAM" id="Phobius"/>
    </source>
</evidence>
<gene>
    <name evidence="12" type="primary">LOC100367640</name>
</gene>
<evidence type="ECO:0000259" key="10">
    <source>
        <dbReference type="Pfam" id="PF09430"/>
    </source>
</evidence>
<dbReference type="InterPro" id="IPR039163">
    <property type="entry name" value="EMC7"/>
</dbReference>
<dbReference type="SUPFAM" id="SSF49452">
    <property type="entry name" value="Starch-binding domain-like"/>
    <property type="match status" value="1"/>
</dbReference>
<reference evidence="12" key="1">
    <citation type="submission" date="2025-08" db="UniProtKB">
        <authorList>
            <consortium name="RefSeq"/>
        </authorList>
    </citation>
    <scope>IDENTIFICATION</scope>
    <source>
        <tissue evidence="12">Testes</tissue>
    </source>
</reference>
<feature type="chain" id="PRO_5045706868" evidence="9">
    <location>
        <begin position="20"/>
        <end position="221"/>
    </location>
</feature>
<evidence type="ECO:0000256" key="9">
    <source>
        <dbReference type="SAM" id="SignalP"/>
    </source>
</evidence>
<evidence type="ECO:0000256" key="4">
    <source>
        <dbReference type="ARBA" id="ARBA00022729"/>
    </source>
</evidence>
<comment type="subcellular location">
    <subcellularLocation>
        <location evidence="1">Membrane</location>
        <topology evidence="1">Single-pass membrane protein</topology>
    </subcellularLocation>
</comment>
<proteinExistence type="inferred from homology"/>
<evidence type="ECO:0000256" key="3">
    <source>
        <dbReference type="ARBA" id="ARBA00022692"/>
    </source>
</evidence>
<feature type="region of interest" description="Disordered" evidence="7">
    <location>
        <begin position="202"/>
        <end position="221"/>
    </location>
</feature>
<keyword evidence="3 8" id="KW-0812">Transmembrane</keyword>
<evidence type="ECO:0000256" key="6">
    <source>
        <dbReference type="ARBA" id="ARBA00023136"/>
    </source>
</evidence>
<dbReference type="Proteomes" id="UP000694865">
    <property type="component" value="Unplaced"/>
</dbReference>
<sequence length="221" mass="24818">MLPSFLVLLCSLNFQLVFADDDVGSHAQETYKIEGKVSVSGAKSQEWVPHTRILVDGGLFIGFLKSDGTFCVNDVPTGSYVIEVANPTYSFEPARVDITSKGKMRARKLNHVQSTSVVTMSYPLRLKAKGQTSYFQKREQWKATDFLMNPMVLMMVLPLVLLFILPKMMNTSDPEVQKEMQSSMNMLTPKQDLPDMSELLTGWLFPGGKKKEKSKSGKRKP</sequence>
<evidence type="ECO:0000313" key="12">
    <source>
        <dbReference type="RefSeq" id="XP_002741059.1"/>
    </source>
</evidence>
<keyword evidence="4 9" id="KW-0732">Signal</keyword>
<accession>A0ABM0GZU4</accession>
<evidence type="ECO:0000256" key="1">
    <source>
        <dbReference type="ARBA" id="ARBA00004167"/>
    </source>
</evidence>
<keyword evidence="5 8" id="KW-1133">Transmembrane helix</keyword>
<feature type="signal peptide" evidence="9">
    <location>
        <begin position="1"/>
        <end position="19"/>
    </location>
</feature>
<dbReference type="InterPro" id="IPR013784">
    <property type="entry name" value="Carb-bd-like_fold"/>
</dbReference>
<keyword evidence="6 8" id="KW-0472">Membrane</keyword>
<dbReference type="PANTHER" id="PTHR13605">
    <property type="entry name" value="ER MEMBRANE PROTEIN COMPLEX SUBUNIT 7"/>
    <property type="match status" value="1"/>
</dbReference>
<dbReference type="PANTHER" id="PTHR13605:SF4">
    <property type="entry name" value="ER MEMBRANE PROTEIN COMPLEX SUBUNIT 7"/>
    <property type="match status" value="1"/>
</dbReference>
<dbReference type="RefSeq" id="XP_002741059.1">
    <property type="nucleotide sequence ID" value="XM_002741013.2"/>
</dbReference>
<feature type="compositionally biased region" description="Basic residues" evidence="7">
    <location>
        <begin position="208"/>
        <end position="221"/>
    </location>
</feature>
<evidence type="ECO:0000256" key="5">
    <source>
        <dbReference type="ARBA" id="ARBA00022989"/>
    </source>
</evidence>